<sequence length="68" mass="7099">MSNFSISTDSSNTNETSIDVDIDSGCENGMASFSQSSTGWGFASDTQIECNEEEDDGDDDGGDDDGGE</sequence>
<organism evidence="2 3">
    <name type="scientific">Gomphosphaeria aponina SAG 52.96 = DSM 107014</name>
    <dbReference type="NCBI Taxonomy" id="1521640"/>
    <lineage>
        <taxon>Bacteria</taxon>
        <taxon>Bacillati</taxon>
        <taxon>Cyanobacteriota</taxon>
        <taxon>Cyanophyceae</taxon>
        <taxon>Oscillatoriophycideae</taxon>
        <taxon>Chroococcales</taxon>
        <taxon>Gomphosphaeriaceae</taxon>
        <taxon>Gomphosphaeria</taxon>
    </lineage>
</organism>
<reference evidence="2" key="1">
    <citation type="submission" date="2021-02" db="EMBL/GenBank/DDBJ databases">
        <title>Metagenome analyses of Stigonema ocellatum DSM 106950, Chlorogloea purpurea SAG 13.99 and Gomphosphaeria aponina DSM 107014.</title>
        <authorList>
            <person name="Marter P."/>
            <person name="Huang S."/>
        </authorList>
    </citation>
    <scope>NUCLEOTIDE SEQUENCE</scope>
    <source>
        <strain evidence="2">JP213</strain>
    </source>
</reference>
<dbReference type="AlphaFoldDB" id="A0A941GTP3"/>
<proteinExistence type="predicted"/>
<feature type="compositionally biased region" description="Acidic residues" evidence="1">
    <location>
        <begin position="50"/>
        <end position="68"/>
    </location>
</feature>
<gene>
    <name evidence="2" type="ORF">DSM107014_02530</name>
</gene>
<protein>
    <submittedName>
        <fullName evidence="2">Uncharacterized protein</fullName>
    </submittedName>
</protein>
<dbReference type="EMBL" id="JADQBC010000011">
    <property type="protein sequence ID" value="MBR8826773.1"/>
    <property type="molecule type" value="Genomic_DNA"/>
</dbReference>
<accession>A0A941GTP3</accession>
<feature type="compositionally biased region" description="Polar residues" evidence="1">
    <location>
        <begin position="1"/>
        <end position="17"/>
    </location>
</feature>
<dbReference type="Proteomes" id="UP000767446">
    <property type="component" value="Unassembled WGS sequence"/>
</dbReference>
<name>A0A941GTP3_9CHRO</name>
<feature type="compositionally biased region" description="Polar residues" evidence="1">
    <location>
        <begin position="31"/>
        <end position="49"/>
    </location>
</feature>
<evidence type="ECO:0000313" key="2">
    <source>
        <dbReference type="EMBL" id="MBR8826773.1"/>
    </source>
</evidence>
<comment type="caution">
    <text evidence="2">The sequence shown here is derived from an EMBL/GenBank/DDBJ whole genome shotgun (WGS) entry which is preliminary data.</text>
</comment>
<evidence type="ECO:0000256" key="1">
    <source>
        <dbReference type="SAM" id="MobiDB-lite"/>
    </source>
</evidence>
<feature type="region of interest" description="Disordered" evidence="1">
    <location>
        <begin position="1"/>
        <end position="68"/>
    </location>
</feature>
<evidence type="ECO:0000313" key="3">
    <source>
        <dbReference type="Proteomes" id="UP000767446"/>
    </source>
</evidence>